<evidence type="ECO:0000313" key="3">
    <source>
        <dbReference type="Proteomes" id="UP001324115"/>
    </source>
</evidence>
<gene>
    <name evidence="2" type="ORF">RGQ29_020491</name>
</gene>
<reference evidence="2 3" key="1">
    <citation type="journal article" date="2023" name="G3 (Bethesda)">
        <title>A haplotype-resolved chromosome-scale genome for Quercus rubra L. provides insights into the genetics of adaptive traits for red oak species.</title>
        <authorList>
            <person name="Kapoor B."/>
            <person name="Jenkins J."/>
            <person name="Schmutz J."/>
            <person name="Zhebentyayeva T."/>
            <person name="Kuelheim C."/>
            <person name="Coggeshall M."/>
            <person name="Heim C."/>
            <person name="Lasky J.R."/>
            <person name="Leites L."/>
            <person name="Islam-Faridi N."/>
            <person name="Romero-Severson J."/>
            <person name="DeLeo V.L."/>
            <person name="Lucas S.M."/>
            <person name="Lazic D."/>
            <person name="Gailing O."/>
            <person name="Carlson J."/>
            <person name="Staton M."/>
        </authorList>
    </citation>
    <scope>NUCLEOTIDE SEQUENCE [LARGE SCALE GENOMIC DNA]</scope>
    <source>
        <strain evidence="2">Pseudo-F2</strain>
    </source>
</reference>
<dbReference type="PANTHER" id="PTHR33240:SF15">
    <property type="entry name" value="GAG-PRO-LIKE PROTEIN"/>
    <property type="match status" value="1"/>
</dbReference>
<keyword evidence="1" id="KW-1133">Transmembrane helix</keyword>
<keyword evidence="1" id="KW-0472">Membrane</keyword>
<protein>
    <submittedName>
        <fullName evidence="2">Uncharacterized protein</fullName>
    </submittedName>
</protein>
<proteinExistence type="predicted"/>
<dbReference type="EMBL" id="JAXUIC010000005">
    <property type="protein sequence ID" value="KAK4589936.1"/>
    <property type="molecule type" value="Genomic_DNA"/>
</dbReference>
<keyword evidence="1" id="KW-0812">Transmembrane</keyword>
<dbReference type="Proteomes" id="UP001324115">
    <property type="component" value="Unassembled WGS sequence"/>
</dbReference>
<feature type="transmembrane region" description="Helical" evidence="1">
    <location>
        <begin position="58"/>
        <end position="76"/>
    </location>
</feature>
<sequence length="108" mass="11938">MINQGSRADVMYLDLFKRLGLKNQDLIKYDTPLLSFNGKVVIPEGQISLQVNMGGKEVIVTFIVVSSFSLYIAILGRRGFTPWGAILSTLHVKVKFHTEQGVAVVRGS</sequence>
<evidence type="ECO:0000256" key="1">
    <source>
        <dbReference type="SAM" id="Phobius"/>
    </source>
</evidence>
<keyword evidence="3" id="KW-1185">Reference proteome</keyword>
<dbReference type="PANTHER" id="PTHR33240">
    <property type="entry name" value="OS08G0508500 PROTEIN"/>
    <property type="match status" value="1"/>
</dbReference>
<evidence type="ECO:0000313" key="2">
    <source>
        <dbReference type="EMBL" id="KAK4589936.1"/>
    </source>
</evidence>
<dbReference type="AlphaFoldDB" id="A0AAN7FGE0"/>
<name>A0AAN7FGE0_QUERU</name>
<organism evidence="2 3">
    <name type="scientific">Quercus rubra</name>
    <name type="common">Northern red oak</name>
    <name type="synonym">Quercus borealis</name>
    <dbReference type="NCBI Taxonomy" id="3512"/>
    <lineage>
        <taxon>Eukaryota</taxon>
        <taxon>Viridiplantae</taxon>
        <taxon>Streptophyta</taxon>
        <taxon>Embryophyta</taxon>
        <taxon>Tracheophyta</taxon>
        <taxon>Spermatophyta</taxon>
        <taxon>Magnoliopsida</taxon>
        <taxon>eudicotyledons</taxon>
        <taxon>Gunneridae</taxon>
        <taxon>Pentapetalae</taxon>
        <taxon>rosids</taxon>
        <taxon>fabids</taxon>
        <taxon>Fagales</taxon>
        <taxon>Fagaceae</taxon>
        <taxon>Quercus</taxon>
    </lineage>
</organism>
<comment type="caution">
    <text evidence="2">The sequence shown here is derived from an EMBL/GenBank/DDBJ whole genome shotgun (WGS) entry which is preliminary data.</text>
</comment>
<accession>A0AAN7FGE0</accession>